<dbReference type="InterPro" id="IPR036388">
    <property type="entry name" value="WH-like_DNA-bd_sf"/>
</dbReference>
<dbReference type="EMBL" id="QQXK01000028">
    <property type="protein sequence ID" value="RII41401.1"/>
    <property type="molecule type" value="Genomic_DNA"/>
</dbReference>
<reference evidence="5 6" key="1">
    <citation type="submission" date="2018-07" db="EMBL/GenBank/DDBJ databases">
        <title>Arthrobacter sp. nov., isolated from raw cow's milk with high bacterial count.</title>
        <authorList>
            <person name="Hahne J."/>
            <person name="Isele D."/>
            <person name="Lipski A."/>
        </authorList>
    </citation>
    <scope>NUCLEOTIDE SEQUENCE [LARGE SCALE GENOMIC DNA]</scope>
    <source>
        <strain evidence="5 6">JZ R-35</strain>
    </source>
</reference>
<dbReference type="PROSITE" id="PS51118">
    <property type="entry name" value="HTH_HXLR"/>
    <property type="match status" value="1"/>
</dbReference>
<dbReference type="RefSeq" id="WP_119425521.1">
    <property type="nucleotide sequence ID" value="NZ_QQXK01000028.1"/>
</dbReference>
<dbReference type="PANTHER" id="PTHR33204">
    <property type="entry name" value="TRANSCRIPTIONAL REGULATOR, MARR FAMILY"/>
    <property type="match status" value="1"/>
</dbReference>
<gene>
    <name evidence="5" type="ORF">DWB68_12835</name>
</gene>
<dbReference type="InterPro" id="IPR002577">
    <property type="entry name" value="HTH_HxlR"/>
</dbReference>
<evidence type="ECO:0000313" key="6">
    <source>
        <dbReference type="Proteomes" id="UP000265419"/>
    </source>
</evidence>
<sequence length="125" mass="13165">MREQVRRAFAVCPIEVGIAVAGGDWKLTIVSKLAEGTHRFGALQRAVGPVSAKTLARQLQALEEDGVVLRVAHAEVPPRVEYSLTEAGVELAKIGEALGRWSAAYLPEPEPVGVLPAADDASLGA</sequence>
<evidence type="ECO:0000256" key="3">
    <source>
        <dbReference type="ARBA" id="ARBA00023163"/>
    </source>
</evidence>
<organism evidence="5 6">
    <name type="scientific">Galactobacter valiniphilus</name>
    <dbReference type="NCBI Taxonomy" id="2676122"/>
    <lineage>
        <taxon>Bacteria</taxon>
        <taxon>Bacillati</taxon>
        <taxon>Actinomycetota</taxon>
        <taxon>Actinomycetes</taxon>
        <taxon>Micrococcales</taxon>
        <taxon>Micrococcaceae</taxon>
        <taxon>Galactobacter</taxon>
    </lineage>
</organism>
<keyword evidence="3" id="KW-0804">Transcription</keyword>
<evidence type="ECO:0000256" key="1">
    <source>
        <dbReference type="ARBA" id="ARBA00023015"/>
    </source>
</evidence>
<keyword evidence="1" id="KW-0805">Transcription regulation</keyword>
<dbReference type="InterPro" id="IPR036390">
    <property type="entry name" value="WH_DNA-bd_sf"/>
</dbReference>
<evidence type="ECO:0000313" key="5">
    <source>
        <dbReference type="EMBL" id="RII41401.1"/>
    </source>
</evidence>
<keyword evidence="6" id="KW-1185">Reference proteome</keyword>
<dbReference type="Gene3D" id="1.10.10.10">
    <property type="entry name" value="Winged helix-like DNA-binding domain superfamily/Winged helix DNA-binding domain"/>
    <property type="match status" value="1"/>
</dbReference>
<dbReference type="Proteomes" id="UP000265419">
    <property type="component" value="Unassembled WGS sequence"/>
</dbReference>
<protein>
    <submittedName>
        <fullName evidence="5">Transcriptional regulator</fullName>
    </submittedName>
</protein>
<keyword evidence="2" id="KW-0238">DNA-binding</keyword>
<evidence type="ECO:0000256" key="2">
    <source>
        <dbReference type="ARBA" id="ARBA00023125"/>
    </source>
</evidence>
<dbReference type="AlphaFoldDB" id="A0A399J7D9"/>
<comment type="caution">
    <text evidence="5">The sequence shown here is derived from an EMBL/GenBank/DDBJ whole genome shotgun (WGS) entry which is preliminary data.</text>
</comment>
<accession>A0A399J7D9</accession>
<evidence type="ECO:0000259" key="4">
    <source>
        <dbReference type="PROSITE" id="PS51118"/>
    </source>
</evidence>
<proteinExistence type="predicted"/>
<feature type="domain" description="HTH hxlR-type" evidence="4">
    <location>
        <begin position="12"/>
        <end position="110"/>
    </location>
</feature>
<dbReference type="GO" id="GO:0003677">
    <property type="term" value="F:DNA binding"/>
    <property type="evidence" value="ECO:0007669"/>
    <property type="project" value="UniProtKB-KW"/>
</dbReference>
<dbReference type="SUPFAM" id="SSF46785">
    <property type="entry name" value="Winged helix' DNA-binding domain"/>
    <property type="match status" value="1"/>
</dbReference>
<name>A0A399J7D9_9MICC</name>
<dbReference type="PANTHER" id="PTHR33204:SF29">
    <property type="entry name" value="TRANSCRIPTIONAL REGULATOR"/>
    <property type="match status" value="1"/>
</dbReference>
<dbReference type="Pfam" id="PF01638">
    <property type="entry name" value="HxlR"/>
    <property type="match status" value="1"/>
</dbReference>